<accession>A0A4R0PXR1</accession>
<dbReference type="Proteomes" id="UP000293925">
    <property type="component" value="Unassembled WGS sequence"/>
</dbReference>
<dbReference type="AlphaFoldDB" id="A0A4R0PXR1"/>
<proteinExistence type="predicted"/>
<dbReference type="OrthoDB" id="9788881at2"/>
<dbReference type="InterPro" id="IPR036515">
    <property type="entry name" value="Transposase_17_sf"/>
</dbReference>
<dbReference type="Pfam" id="PF01797">
    <property type="entry name" value="Y1_Tnp"/>
    <property type="match status" value="1"/>
</dbReference>
<dbReference type="SUPFAM" id="SSF143422">
    <property type="entry name" value="Transposase IS200-like"/>
    <property type="match status" value="1"/>
</dbReference>
<dbReference type="Gene3D" id="3.30.70.1290">
    <property type="entry name" value="Transposase IS200-like"/>
    <property type="match status" value="1"/>
</dbReference>
<gene>
    <name evidence="2" type="ORF">EZ456_07265</name>
</gene>
<organism evidence="2 3">
    <name type="scientific">Pedobacter psychrodurus</name>
    <dbReference type="NCBI Taxonomy" id="2530456"/>
    <lineage>
        <taxon>Bacteria</taxon>
        <taxon>Pseudomonadati</taxon>
        <taxon>Bacteroidota</taxon>
        <taxon>Sphingobacteriia</taxon>
        <taxon>Sphingobacteriales</taxon>
        <taxon>Sphingobacteriaceae</taxon>
        <taxon>Pedobacter</taxon>
    </lineage>
</organism>
<reference evidence="2 3" key="1">
    <citation type="submission" date="2019-02" db="EMBL/GenBank/DDBJ databases">
        <title>Pedobacter sp. RP-3-21 sp. nov., isolated from Arctic soil.</title>
        <authorList>
            <person name="Dahal R.H."/>
        </authorList>
    </citation>
    <scope>NUCLEOTIDE SEQUENCE [LARGE SCALE GENOMIC DNA]</scope>
    <source>
        <strain evidence="2 3">RP-3-21</strain>
    </source>
</reference>
<dbReference type="GO" id="GO:0003677">
    <property type="term" value="F:DNA binding"/>
    <property type="evidence" value="ECO:0007669"/>
    <property type="project" value="InterPro"/>
</dbReference>
<evidence type="ECO:0000313" key="2">
    <source>
        <dbReference type="EMBL" id="TCD27742.1"/>
    </source>
</evidence>
<sequence>MKIEEGCCYHIYNRGNNKGKIFFEDENYIFFLKQFKNYVLPSVDVLAYCLMPNHFHFFIRIKDRLNFEKGIKNMLISYTKAINQSYNRVGGLWQGRYKSKKVDSETYYTRIITYIHQNPLTSGLVKKMEDYKYSSFSSYLSDEPSSICKSEVLELFGGLAGFITDHRINDQ</sequence>
<dbReference type="GO" id="GO:0004803">
    <property type="term" value="F:transposase activity"/>
    <property type="evidence" value="ECO:0007669"/>
    <property type="project" value="InterPro"/>
</dbReference>
<dbReference type="InterPro" id="IPR002686">
    <property type="entry name" value="Transposase_17"/>
</dbReference>
<name>A0A4R0PXR1_9SPHI</name>
<keyword evidence="3" id="KW-1185">Reference proteome</keyword>
<dbReference type="GO" id="GO:0006313">
    <property type="term" value="P:DNA transposition"/>
    <property type="evidence" value="ECO:0007669"/>
    <property type="project" value="InterPro"/>
</dbReference>
<feature type="domain" description="Transposase IS200-like" evidence="1">
    <location>
        <begin position="4"/>
        <end position="118"/>
    </location>
</feature>
<dbReference type="PANTHER" id="PTHR34322">
    <property type="entry name" value="TRANSPOSASE, Y1_TNP DOMAIN-CONTAINING"/>
    <property type="match status" value="1"/>
</dbReference>
<dbReference type="SMART" id="SM01321">
    <property type="entry name" value="Y1_Tnp"/>
    <property type="match status" value="1"/>
</dbReference>
<dbReference type="RefSeq" id="WP_131528743.1">
    <property type="nucleotide sequence ID" value="NZ_SJSO01000005.1"/>
</dbReference>
<evidence type="ECO:0000259" key="1">
    <source>
        <dbReference type="SMART" id="SM01321"/>
    </source>
</evidence>
<dbReference type="EMBL" id="SJSO01000005">
    <property type="protein sequence ID" value="TCD27742.1"/>
    <property type="molecule type" value="Genomic_DNA"/>
</dbReference>
<dbReference type="PANTHER" id="PTHR34322:SF2">
    <property type="entry name" value="TRANSPOSASE IS200-LIKE DOMAIN-CONTAINING PROTEIN"/>
    <property type="match status" value="1"/>
</dbReference>
<protein>
    <submittedName>
        <fullName evidence="2">Transposase</fullName>
    </submittedName>
</protein>
<evidence type="ECO:0000313" key="3">
    <source>
        <dbReference type="Proteomes" id="UP000293925"/>
    </source>
</evidence>
<comment type="caution">
    <text evidence="2">The sequence shown here is derived from an EMBL/GenBank/DDBJ whole genome shotgun (WGS) entry which is preliminary data.</text>
</comment>